<evidence type="ECO:0000313" key="5">
    <source>
        <dbReference type="EMBL" id="CUR58832.1"/>
    </source>
</evidence>
<dbReference type="PANTHER" id="PTHR43537:SF5">
    <property type="entry name" value="UXU OPERON TRANSCRIPTIONAL REGULATOR"/>
    <property type="match status" value="1"/>
</dbReference>
<dbReference type="PRINTS" id="PR00035">
    <property type="entry name" value="HTHGNTR"/>
</dbReference>
<dbReference type="SMART" id="SM00345">
    <property type="entry name" value="HTH_GNTR"/>
    <property type="match status" value="1"/>
</dbReference>
<dbReference type="PROSITE" id="PS50949">
    <property type="entry name" value="HTH_GNTR"/>
    <property type="match status" value="1"/>
</dbReference>
<evidence type="ECO:0000256" key="2">
    <source>
        <dbReference type="ARBA" id="ARBA00023125"/>
    </source>
</evidence>
<evidence type="ECO:0000256" key="3">
    <source>
        <dbReference type="ARBA" id="ARBA00023163"/>
    </source>
</evidence>
<protein>
    <submittedName>
        <fullName evidence="5">Putative HTH-type transcription regulator, GntR-like</fullName>
    </submittedName>
</protein>
<dbReference type="InterPro" id="IPR011711">
    <property type="entry name" value="GntR_C"/>
</dbReference>
<dbReference type="Pfam" id="PF00392">
    <property type="entry name" value="GntR"/>
    <property type="match status" value="1"/>
</dbReference>
<dbReference type="InterPro" id="IPR000524">
    <property type="entry name" value="Tscrpt_reg_HTH_GntR"/>
</dbReference>
<reference evidence="5" key="1">
    <citation type="submission" date="2015-08" db="EMBL/GenBank/DDBJ databases">
        <authorList>
            <person name="Babu N.S."/>
            <person name="Beckwith C.J."/>
            <person name="Beseler K.G."/>
            <person name="Brison A."/>
            <person name="Carone J.V."/>
            <person name="Caskin T.P."/>
            <person name="Diamond M."/>
            <person name="Durham M.E."/>
            <person name="Foxe J.M."/>
            <person name="Go M."/>
            <person name="Henderson B.A."/>
            <person name="Jones I.B."/>
            <person name="McGettigan J.A."/>
            <person name="Micheletti S.J."/>
            <person name="Nasrallah M.E."/>
            <person name="Ortiz D."/>
            <person name="Piller C.R."/>
            <person name="Privatt S.R."/>
            <person name="Schneider S.L."/>
            <person name="Sharp S."/>
            <person name="Smith T.C."/>
            <person name="Stanton J.D."/>
            <person name="Ullery H.E."/>
            <person name="Wilson R.J."/>
            <person name="Serrano M.G."/>
            <person name="Buck G."/>
            <person name="Lee V."/>
            <person name="Wang Y."/>
            <person name="Carvalho R."/>
            <person name="Voegtly L."/>
            <person name="Shi R."/>
            <person name="Duckworth R."/>
            <person name="Johnson A."/>
            <person name="Loviza R."/>
            <person name="Walstead R."/>
            <person name="Shah Z."/>
            <person name="Kiflezghi M."/>
            <person name="Wade K."/>
            <person name="Ball S.L."/>
            <person name="Bradley K.W."/>
            <person name="Asai D.J."/>
            <person name="Bowman C.A."/>
            <person name="Russell D.A."/>
            <person name="Pope W.H."/>
            <person name="Jacobs-Sera D."/>
            <person name="Hendrix R.W."/>
            <person name="Hatfull G.F."/>
        </authorList>
    </citation>
    <scope>NUCLEOTIDE SEQUENCE</scope>
</reference>
<evidence type="ECO:0000259" key="4">
    <source>
        <dbReference type="PROSITE" id="PS50949"/>
    </source>
</evidence>
<keyword evidence="2" id="KW-0238">DNA-binding</keyword>
<proteinExistence type="predicted"/>
<dbReference type="Pfam" id="PF07729">
    <property type="entry name" value="FCD"/>
    <property type="match status" value="1"/>
</dbReference>
<organism evidence="5">
    <name type="scientific">metagenome</name>
    <dbReference type="NCBI Taxonomy" id="256318"/>
    <lineage>
        <taxon>unclassified sequences</taxon>
        <taxon>metagenomes</taxon>
    </lineage>
</organism>
<dbReference type="SMART" id="SM00895">
    <property type="entry name" value="FCD"/>
    <property type="match status" value="1"/>
</dbReference>
<dbReference type="GO" id="GO:0003677">
    <property type="term" value="F:DNA binding"/>
    <property type="evidence" value="ECO:0007669"/>
    <property type="project" value="UniProtKB-KW"/>
</dbReference>
<gene>
    <name evidence="5" type="ORF">NOCA2540067</name>
</gene>
<name>A0A2P2CCZ7_9ZZZZ</name>
<feature type="domain" description="HTH gntR-type" evidence="4">
    <location>
        <begin position="26"/>
        <end position="93"/>
    </location>
</feature>
<dbReference type="InterPro" id="IPR036388">
    <property type="entry name" value="WH-like_DNA-bd_sf"/>
</dbReference>
<accession>A0A2P2CCZ7</accession>
<dbReference type="SUPFAM" id="SSF48008">
    <property type="entry name" value="GntR ligand-binding domain-like"/>
    <property type="match status" value="1"/>
</dbReference>
<dbReference type="Gene3D" id="1.20.120.530">
    <property type="entry name" value="GntR ligand-binding domain-like"/>
    <property type="match status" value="1"/>
</dbReference>
<dbReference type="SUPFAM" id="SSF46785">
    <property type="entry name" value="Winged helix' DNA-binding domain"/>
    <property type="match status" value="1"/>
</dbReference>
<dbReference type="EMBL" id="CZKA01000050">
    <property type="protein sequence ID" value="CUR58832.1"/>
    <property type="molecule type" value="Genomic_DNA"/>
</dbReference>
<dbReference type="AlphaFoldDB" id="A0A2P2CCZ7"/>
<dbReference type="CDD" id="cd07377">
    <property type="entry name" value="WHTH_GntR"/>
    <property type="match status" value="1"/>
</dbReference>
<dbReference type="InterPro" id="IPR036390">
    <property type="entry name" value="WH_DNA-bd_sf"/>
</dbReference>
<evidence type="ECO:0000256" key="1">
    <source>
        <dbReference type="ARBA" id="ARBA00023015"/>
    </source>
</evidence>
<dbReference type="Gene3D" id="1.10.10.10">
    <property type="entry name" value="Winged helix-like DNA-binding domain superfamily/Winged helix DNA-binding domain"/>
    <property type="match status" value="1"/>
</dbReference>
<keyword evidence="3" id="KW-0804">Transcription</keyword>
<dbReference type="GO" id="GO:0003700">
    <property type="term" value="F:DNA-binding transcription factor activity"/>
    <property type="evidence" value="ECO:0007669"/>
    <property type="project" value="InterPro"/>
</dbReference>
<sequence>MTEERRLGSGDAGFTNGLSGDTLQPRSLVELATNRLRAEILSGTLEPGERLVEEQLTQRFQISRPPLREAMRRLAEQGLVEHLPRRGVRVTTYSDRDFDELFAVRDALERFAVSLLRERRPEELDTAPLEAALADLGAAAQQGDQLAASNAHRAFHLTLVALAGSRQLLVAYEPIILKLQLYMAANLRREAEASSPSEGVRRHQRLFDAVLSGDPVRMEEEIERHGTRQYFH</sequence>
<dbReference type="InterPro" id="IPR008920">
    <property type="entry name" value="TF_FadR/GntR_C"/>
</dbReference>
<keyword evidence="1" id="KW-0805">Transcription regulation</keyword>
<dbReference type="PANTHER" id="PTHR43537">
    <property type="entry name" value="TRANSCRIPTIONAL REGULATOR, GNTR FAMILY"/>
    <property type="match status" value="1"/>
</dbReference>